<sequence>MPVKPVFLVVEDDEDDRDFLTMACQEGDYFCDLVFAHDGTHALDLLENHIPTPSLIILDINMPKMNGMQLLEKLKESSRWKHLPIIMLTTSQDMQMIQDAYQLGANSYLVKPYSYQKVSELFEGLYSYWVRTVQLPRK</sequence>
<evidence type="ECO:0000259" key="2">
    <source>
        <dbReference type="PROSITE" id="PS50110"/>
    </source>
</evidence>
<evidence type="ECO:0000256" key="1">
    <source>
        <dbReference type="PROSITE-ProRule" id="PRU00169"/>
    </source>
</evidence>
<organism evidence="3 4">
    <name type="scientific">Siphonobacter curvatus</name>
    <dbReference type="NCBI Taxonomy" id="2094562"/>
    <lineage>
        <taxon>Bacteria</taxon>
        <taxon>Pseudomonadati</taxon>
        <taxon>Bacteroidota</taxon>
        <taxon>Cytophagia</taxon>
        <taxon>Cytophagales</taxon>
        <taxon>Cytophagaceae</taxon>
        <taxon>Siphonobacter</taxon>
    </lineage>
</organism>
<dbReference type="CDD" id="cd17557">
    <property type="entry name" value="REC_Rcp-like"/>
    <property type="match status" value="1"/>
</dbReference>
<keyword evidence="4" id="KW-1185">Reference proteome</keyword>
<feature type="domain" description="Response regulatory" evidence="2">
    <location>
        <begin position="6"/>
        <end position="126"/>
    </location>
</feature>
<gene>
    <name evidence="3" type="ORF">C5O19_21380</name>
</gene>
<dbReference type="Pfam" id="PF00072">
    <property type="entry name" value="Response_reg"/>
    <property type="match status" value="1"/>
</dbReference>
<dbReference type="EMBL" id="PTRA01000005">
    <property type="protein sequence ID" value="PQA55096.1"/>
    <property type="molecule type" value="Genomic_DNA"/>
</dbReference>
<reference evidence="4" key="1">
    <citation type="submission" date="2018-02" db="EMBL/GenBank/DDBJ databases">
        <title>Genome sequencing of Solimonas sp. HR-BB.</title>
        <authorList>
            <person name="Lee Y."/>
            <person name="Jeon C.O."/>
        </authorList>
    </citation>
    <scope>NUCLEOTIDE SEQUENCE [LARGE SCALE GENOMIC DNA]</scope>
    <source>
        <strain evidence="4">HR-U</strain>
    </source>
</reference>
<dbReference type="InterPro" id="IPR052893">
    <property type="entry name" value="TCS_response_regulator"/>
</dbReference>
<dbReference type="OrthoDB" id="7631574at2"/>
<accession>A0A2S7IHC3</accession>
<dbReference type="PROSITE" id="PS50110">
    <property type="entry name" value="RESPONSE_REGULATORY"/>
    <property type="match status" value="1"/>
</dbReference>
<protein>
    <submittedName>
        <fullName evidence="3">Two-component system response regulator</fullName>
    </submittedName>
</protein>
<feature type="modified residue" description="4-aspartylphosphate" evidence="1">
    <location>
        <position position="59"/>
    </location>
</feature>
<dbReference type="AlphaFoldDB" id="A0A2S7IHC3"/>
<proteinExistence type="predicted"/>
<dbReference type="SUPFAM" id="SSF52172">
    <property type="entry name" value="CheY-like"/>
    <property type="match status" value="1"/>
</dbReference>
<dbReference type="PANTHER" id="PTHR44520:SF2">
    <property type="entry name" value="RESPONSE REGULATOR RCP1"/>
    <property type="match status" value="1"/>
</dbReference>
<evidence type="ECO:0000313" key="4">
    <source>
        <dbReference type="Proteomes" id="UP000239590"/>
    </source>
</evidence>
<dbReference type="Proteomes" id="UP000239590">
    <property type="component" value="Unassembled WGS sequence"/>
</dbReference>
<name>A0A2S7IHC3_9BACT</name>
<dbReference type="InterPro" id="IPR001789">
    <property type="entry name" value="Sig_transdc_resp-reg_receiver"/>
</dbReference>
<comment type="caution">
    <text evidence="3">The sequence shown here is derived from an EMBL/GenBank/DDBJ whole genome shotgun (WGS) entry which is preliminary data.</text>
</comment>
<dbReference type="SMART" id="SM00448">
    <property type="entry name" value="REC"/>
    <property type="match status" value="1"/>
</dbReference>
<dbReference type="PANTHER" id="PTHR44520">
    <property type="entry name" value="RESPONSE REGULATOR RCP1-RELATED"/>
    <property type="match status" value="1"/>
</dbReference>
<dbReference type="RefSeq" id="WP_104715415.1">
    <property type="nucleotide sequence ID" value="NZ_PTRA01000005.1"/>
</dbReference>
<dbReference type="InterPro" id="IPR011006">
    <property type="entry name" value="CheY-like_superfamily"/>
</dbReference>
<evidence type="ECO:0000313" key="3">
    <source>
        <dbReference type="EMBL" id="PQA55096.1"/>
    </source>
</evidence>
<dbReference type="Gene3D" id="3.40.50.2300">
    <property type="match status" value="1"/>
</dbReference>
<keyword evidence="1" id="KW-0597">Phosphoprotein</keyword>
<dbReference type="GO" id="GO:0000160">
    <property type="term" value="P:phosphorelay signal transduction system"/>
    <property type="evidence" value="ECO:0007669"/>
    <property type="project" value="InterPro"/>
</dbReference>